<dbReference type="EMBL" id="KE504139">
    <property type="protein sequence ID" value="EPT01763.1"/>
    <property type="molecule type" value="Genomic_DNA"/>
</dbReference>
<feature type="non-terminal residue" evidence="2">
    <location>
        <position position="150"/>
    </location>
</feature>
<dbReference type="STRING" id="743788.S8EB01"/>
<accession>S8EB01</accession>
<dbReference type="SUPFAM" id="SSF54160">
    <property type="entry name" value="Chromo domain-like"/>
    <property type="match status" value="1"/>
</dbReference>
<feature type="domain" description="Chromo" evidence="1">
    <location>
        <begin position="80"/>
        <end position="129"/>
    </location>
</feature>
<organism evidence="2 3">
    <name type="scientific">Fomitopsis schrenkii</name>
    <name type="common">Brown rot fungus</name>
    <dbReference type="NCBI Taxonomy" id="2126942"/>
    <lineage>
        <taxon>Eukaryota</taxon>
        <taxon>Fungi</taxon>
        <taxon>Dikarya</taxon>
        <taxon>Basidiomycota</taxon>
        <taxon>Agaricomycotina</taxon>
        <taxon>Agaricomycetes</taxon>
        <taxon>Polyporales</taxon>
        <taxon>Fomitopsis</taxon>
    </lineage>
</organism>
<dbReference type="eggNOG" id="KOG0017">
    <property type="taxonomic scope" value="Eukaryota"/>
</dbReference>
<dbReference type="Gene3D" id="2.40.50.40">
    <property type="match status" value="1"/>
</dbReference>
<dbReference type="CDD" id="cd00024">
    <property type="entry name" value="CD_CSD"/>
    <property type="match status" value="1"/>
</dbReference>
<dbReference type="InterPro" id="IPR000953">
    <property type="entry name" value="Chromo/chromo_shadow_dom"/>
</dbReference>
<proteinExistence type="predicted"/>
<name>S8EB01_FOMSC</name>
<dbReference type="InterPro" id="IPR056924">
    <property type="entry name" value="SH3_Tf2-1"/>
</dbReference>
<reference evidence="2 3" key="1">
    <citation type="journal article" date="2012" name="Science">
        <title>The Paleozoic origin of enzymatic lignin decomposition reconstructed from 31 fungal genomes.</title>
        <authorList>
            <person name="Floudas D."/>
            <person name="Binder M."/>
            <person name="Riley R."/>
            <person name="Barry K."/>
            <person name="Blanchette R.A."/>
            <person name="Henrissat B."/>
            <person name="Martinez A.T."/>
            <person name="Otillar R."/>
            <person name="Spatafora J.W."/>
            <person name="Yadav J.S."/>
            <person name="Aerts A."/>
            <person name="Benoit I."/>
            <person name="Boyd A."/>
            <person name="Carlson A."/>
            <person name="Copeland A."/>
            <person name="Coutinho P.M."/>
            <person name="de Vries R.P."/>
            <person name="Ferreira P."/>
            <person name="Findley K."/>
            <person name="Foster B."/>
            <person name="Gaskell J."/>
            <person name="Glotzer D."/>
            <person name="Gorecki P."/>
            <person name="Heitman J."/>
            <person name="Hesse C."/>
            <person name="Hori C."/>
            <person name="Igarashi K."/>
            <person name="Jurgens J.A."/>
            <person name="Kallen N."/>
            <person name="Kersten P."/>
            <person name="Kohler A."/>
            <person name="Kuees U."/>
            <person name="Kumar T.K.A."/>
            <person name="Kuo A."/>
            <person name="LaButti K."/>
            <person name="Larrondo L.F."/>
            <person name="Lindquist E."/>
            <person name="Ling A."/>
            <person name="Lombard V."/>
            <person name="Lucas S."/>
            <person name="Lundell T."/>
            <person name="Martin R."/>
            <person name="McLaughlin D.J."/>
            <person name="Morgenstern I."/>
            <person name="Morin E."/>
            <person name="Murat C."/>
            <person name="Nagy L.G."/>
            <person name="Nolan M."/>
            <person name="Ohm R.A."/>
            <person name="Patyshakuliyeva A."/>
            <person name="Rokas A."/>
            <person name="Ruiz-Duenas F.J."/>
            <person name="Sabat G."/>
            <person name="Salamov A."/>
            <person name="Samejima M."/>
            <person name="Schmutz J."/>
            <person name="Slot J.C."/>
            <person name="St John F."/>
            <person name="Stenlid J."/>
            <person name="Sun H."/>
            <person name="Sun S."/>
            <person name="Syed K."/>
            <person name="Tsang A."/>
            <person name="Wiebenga A."/>
            <person name="Young D."/>
            <person name="Pisabarro A."/>
            <person name="Eastwood D.C."/>
            <person name="Martin F."/>
            <person name="Cullen D."/>
            <person name="Grigoriev I.V."/>
            <person name="Hibbett D.S."/>
        </authorList>
    </citation>
    <scope>NUCLEOTIDE SEQUENCE</scope>
    <source>
        <strain evidence="3">FP-58527</strain>
    </source>
</reference>
<sequence length="150" mass="17810">LPKGRARKLAPRFIGPYKIVRAQPDSSDYTLDLPDDLRRRRIHPTFHISRLRPHEPNDATLFPSRQAQVFYDFGLDAEGEYEVDEIIAHRWIGRSIEFYVRFKDGDIFWENYENCKDLTALDRYLELHGVPQWRRLPRNEHPSGAPVRRP</sequence>
<dbReference type="OrthoDB" id="3158924at2759"/>
<dbReference type="HOGENOM" id="CLU_132807_0_0_1"/>
<feature type="non-terminal residue" evidence="2">
    <location>
        <position position="1"/>
    </location>
</feature>
<keyword evidence="3" id="KW-1185">Reference proteome</keyword>
<dbReference type="AlphaFoldDB" id="S8EB01"/>
<evidence type="ECO:0000259" key="1">
    <source>
        <dbReference type="SMART" id="SM00298"/>
    </source>
</evidence>
<gene>
    <name evidence="2" type="ORF">FOMPIDRAFT_17115</name>
</gene>
<dbReference type="InterPro" id="IPR016197">
    <property type="entry name" value="Chromo-like_dom_sf"/>
</dbReference>
<dbReference type="GO" id="GO:0006338">
    <property type="term" value="P:chromatin remodeling"/>
    <property type="evidence" value="ECO:0007669"/>
    <property type="project" value="UniProtKB-ARBA"/>
</dbReference>
<dbReference type="InParanoid" id="S8EB01"/>
<dbReference type="SMART" id="SM00298">
    <property type="entry name" value="CHROMO"/>
    <property type="match status" value="1"/>
</dbReference>
<protein>
    <recommendedName>
        <fullName evidence="1">Chromo domain-containing protein</fullName>
    </recommendedName>
</protein>
<evidence type="ECO:0000313" key="3">
    <source>
        <dbReference type="Proteomes" id="UP000015241"/>
    </source>
</evidence>
<dbReference type="Proteomes" id="UP000015241">
    <property type="component" value="Unassembled WGS sequence"/>
</dbReference>
<dbReference type="Pfam" id="PF24626">
    <property type="entry name" value="SH3_Tf2-1"/>
    <property type="match status" value="1"/>
</dbReference>
<evidence type="ECO:0000313" key="2">
    <source>
        <dbReference type="EMBL" id="EPT01763.1"/>
    </source>
</evidence>